<reference evidence="3" key="2">
    <citation type="submission" date="2020-04" db="EMBL/GenBank/DDBJ databases">
        <authorList>
            <consortium name="NCBI Genome Project"/>
        </authorList>
    </citation>
    <scope>NUCLEOTIDE SEQUENCE</scope>
    <source>
        <strain evidence="3">CBS 342.82</strain>
    </source>
</reference>
<evidence type="ECO:0000313" key="2">
    <source>
        <dbReference type="Proteomes" id="UP000504637"/>
    </source>
</evidence>
<dbReference type="OrthoDB" id="10260961at2759"/>
<dbReference type="InterPro" id="IPR029058">
    <property type="entry name" value="AB_hydrolase_fold"/>
</dbReference>
<evidence type="ECO:0008006" key="4">
    <source>
        <dbReference type="Google" id="ProtNLM"/>
    </source>
</evidence>
<dbReference type="RefSeq" id="XP_033464713.1">
    <property type="nucleotide sequence ID" value="XM_033600724.1"/>
</dbReference>
<dbReference type="GeneID" id="54358524"/>
<evidence type="ECO:0000256" key="1">
    <source>
        <dbReference type="SAM" id="MobiDB-lite"/>
    </source>
</evidence>
<reference evidence="3" key="1">
    <citation type="submission" date="2020-01" db="EMBL/GenBank/DDBJ databases">
        <authorList>
            <consortium name="DOE Joint Genome Institute"/>
            <person name="Haridas S."/>
            <person name="Albert R."/>
            <person name="Binder M."/>
            <person name="Bloem J."/>
            <person name="Labutti K."/>
            <person name="Salamov A."/>
            <person name="Andreopoulos B."/>
            <person name="Baker S.E."/>
            <person name="Barry K."/>
            <person name="Bills G."/>
            <person name="Bluhm B.H."/>
            <person name="Cannon C."/>
            <person name="Castanera R."/>
            <person name="Culley D.E."/>
            <person name="Daum C."/>
            <person name="Ezra D."/>
            <person name="Gonzalez J.B."/>
            <person name="Henrissat B."/>
            <person name="Kuo A."/>
            <person name="Liang C."/>
            <person name="Lipzen A."/>
            <person name="Lutzoni F."/>
            <person name="Magnuson J."/>
            <person name="Mondo S."/>
            <person name="Nolan M."/>
            <person name="Ohm R."/>
            <person name="Pangilinan J."/>
            <person name="Park H.-J."/>
            <person name="Ramirez L."/>
            <person name="Alfaro M."/>
            <person name="Sun H."/>
            <person name="Tritt A."/>
            <person name="Yoshinaga Y."/>
            <person name="Zwiers L.-H."/>
            <person name="Turgeon B.G."/>
            <person name="Goodwin S.B."/>
            <person name="Spatafora J.W."/>
            <person name="Crous P.W."/>
            <person name="Grigoriev I.V."/>
        </authorList>
    </citation>
    <scope>NUCLEOTIDE SEQUENCE</scope>
    <source>
        <strain evidence="3">CBS 342.82</strain>
    </source>
</reference>
<accession>A0A6J3ML04</accession>
<dbReference type="Proteomes" id="UP000504637">
    <property type="component" value="Unplaced"/>
</dbReference>
<reference evidence="3" key="3">
    <citation type="submission" date="2025-08" db="UniProtKB">
        <authorList>
            <consortium name="RefSeq"/>
        </authorList>
    </citation>
    <scope>IDENTIFICATION</scope>
    <source>
        <strain evidence="3">CBS 342.82</strain>
    </source>
</reference>
<dbReference type="Gene3D" id="3.40.50.1820">
    <property type="entry name" value="alpha/beta hydrolase"/>
    <property type="match status" value="1"/>
</dbReference>
<evidence type="ECO:0000313" key="3">
    <source>
        <dbReference type="RefSeq" id="XP_033464713.1"/>
    </source>
</evidence>
<name>A0A6J3ML04_9PEZI</name>
<feature type="compositionally biased region" description="Polar residues" evidence="1">
    <location>
        <begin position="183"/>
        <end position="197"/>
    </location>
</feature>
<protein>
    <recommendedName>
        <fullName evidence="4">Alpha/beta-hydrolase</fullName>
    </recommendedName>
</protein>
<gene>
    <name evidence="3" type="ORF">K489DRAFT_310684</name>
</gene>
<dbReference type="AlphaFoldDB" id="A0A6J3ML04"/>
<keyword evidence="2" id="KW-1185">Reference proteome</keyword>
<dbReference type="SUPFAM" id="SSF53474">
    <property type="entry name" value="alpha/beta-Hydrolases"/>
    <property type="match status" value="1"/>
</dbReference>
<proteinExistence type="predicted"/>
<dbReference type="PANTHER" id="PTHR42103">
    <property type="entry name" value="ALPHA/BETA-HYDROLASES SUPERFAMILY PROTEIN"/>
    <property type="match status" value="1"/>
</dbReference>
<organism evidence="3">
    <name type="scientific">Dissoconium aciculare CBS 342.82</name>
    <dbReference type="NCBI Taxonomy" id="1314786"/>
    <lineage>
        <taxon>Eukaryota</taxon>
        <taxon>Fungi</taxon>
        <taxon>Dikarya</taxon>
        <taxon>Ascomycota</taxon>
        <taxon>Pezizomycotina</taxon>
        <taxon>Dothideomycetes</taxon>
        <taxon>Dothideomycetidae</taxon>
        <taxon>Mycosphaerellales</taxon>
        <taxon>Dissoconiaceae</taxon>
        <taxon>Dissoconium</taxon>
    </lineage>
</organism>
<dbReference type="PANTHER" id="PTHR42103:SF2">
    <property type="entry name" value="AB HYDROLASE-1 DOMAIN-CONTAINING PROTEIN"/>
    <property type="match status" value="1"/>
</dbReference>
<feature type="region of interest" description="Disordered" evidence="1">
    <location>
        <begin position="177"/>
        <end position="197"/>
    </location>
</feature>
<sequence length="328" mass="35950">MVPPDYAFTIPSLFDAIPIDCRVYIPKHPSYRIASTIKGAIFAHPYGPLGGSYDDFVVLAVTKCLLQQGFIVATFNFRGAGASAGKTSWTGRPEADDYASIVGFMCFYLDHLSECFSQSSGHSAAHQLVLGGYSFGSLIVAKLPSVSEIVERFDSKERSDSASVILDRALTLGTRSAERLTAEHSNPSRMRSTATETSAPVKFNKHITFEIEVRYLLVSPVLVPFSTILPPVGAPSLLALLGMHDSAASEAKGTGFMSLLTSTLVTFGTSDNFTSAKRLRQWTERLARRSDGRLQWFALDDAGHFWREEGAITTLQSRIMKWVSEPTY</sequence>